<sequence length="632" mass="69353">MTVSLPSSLPPATLYPKVLPHLLSQLTHSSPFSTTLPLLRTTLHILASLRLTDSTVSQAQSTVPLQSLLEFSTSHPGLLKVPILLDGIISYPLHIRTINQILNFAFDENPDLIEIFRIEILPSLINRLKSTSSTASTHDHGRIDEISKSVTIFLSVIRSHDELLALALEDSEDVLTSLSIAYTSIGNKEPKTKSDILMICKELLDRVEGHNASEEAMIKFMGHPLSTSEEQDEVLQRGSLRDDWESLFEKGETVGIDIKEDLERRRDDQAKSDLRVQSLLQLFPSLPPHLLLSALSHPTFSAIPEGSRATPSEQAAPLLETIFNKGEGLPNELDELKIAIQSLSQGDHAPSGPTAVVNGNGEKKNKFERSNIFNDELDISKLRLKDDESSLPTLSNTIPDTLRASIMRLVENQAAEEEERRLALKEANLLDDEDDYEEGDDGLISRVRVGGGTGDGETDELDEEDGIKISREHSGAATPSGPSDRQRLDILRTTYITNPKVFERDGNTRRSVERKRLREITAWDDGQIEGWRIMLERDPHKDDILAAHQERLTRNRTDSPARQNQGDNHNEGSSRGGRGGGGRGGQRGSGGGGRGGQRGGGGGRGSSKSSRGHSNAARTRGHDKKMGKMGAI</sequence>
<dbReference type="RefSeq" id="XP_062789942.1">
    <property type="nucleotide sequence ID" value="XM_062933891.1"/>
</dbReference>
<organism evidence="2 3">
    <name type="scientific">Kwoniella shivajii</name>
    <dbReference type="NCBI Taxonomy" id="564305"/>
    <lineage>
        <taxon>Eukaryota</taxon>
        <taxon>Fungi</taxon>
        <taxon>Dikarya</taxon>
        <taxon>Basidiomycota</taxon>
        <taxon>Agaricomycotina</taxon>
        <taxon>Tremellomycetes</taxon>
        <taxon>Tremellales</taxon>
        <taxon>Cryptococcaceae</taxon>
        <taxon>Kwoniella</taxon>
    </lineage>
</organism>
<reference evidence="2 3" key="1">
    <citation type="submission" date="2024-01" db="EMBL/GenBank/DDBJ databases">
        <title>Comparative genomics of Cryptococcus and Kwoniella reveals pathogenesis evolution and contrasting modes of karyotype evolution via chromosome fusion or intercentromeric recombination.</title>
        <authorList>
            <person name="Coelho M.A."/>
            <person name="David-Palma M."/>
            <person name="Shea T."/>
            <person name="Bowers K."/>
            <person name="McGinley-Smith S."/>
            <person name="Mohammad A.W."/>
            <person name="Gnirke A."/>
            <person name="Yurkov A.M."/>
            <person name="Nowrousian M."/>
            <person name="Sun S."/>
            <person name="Cuomo C.A."/>
            <person name="Heitman J."/>
        </authorList>
    </citation>
    <scope>NUCLEOTIDE SEQUENCE [LARGE SCALE GENOMIC DNA]</scope>
    <source>
        <strain evidence="2">CBS 11374</strain>
    </source>
</reference>
<protein>
    <recommendedName>
        <fullName evidence="4">CUE domain-containing protein</fullName>
    </recommendedName>
</protein>
<evidence type="ECO:0000256" key="1">
    <source>
        <dbReference type="SAM" id="MobiDB-lite"/>
    </source>
</evidence>
<feature type="region of interest" description="Disordered" evidence="1">
    <location>
        <begin position="553"/>
        <end position="632"/>
    </location>
</feature>
<keyword evidence="3" id="KW-1185">Reference proteome</keyword>
<dbReference type="GeneID" id="87954276"/>
<feature type="region of interest" description="Disordered" evidence="1">
    <location>
        <begin position="433"/>
        <end position="462"/>
    </location>
</feature>
<feature type="compositionally biased region" description="Basic residues" evidence="1">
    <location>
        <begin position="619"/>
        <end position="632"/>
    </location>
</feature>
<evidence type="ECO:0008006" key="4">
    <source>
        <dbReference type="Google" id="ProtNLM"/>
    </source>
</evidence>
<dbReference type="Proteomes" id="UP001329825">
    <property type="component" value="Chromosome 2"/>
</dbReference>
<feature type="compositionally biased region" description="Gly residues" evidence="1">
    <location>
        <begin position="574"/>
        <end position="605"/>
    </location>
</feature>
<dbReference type="EMBL" id="CP141882">
    <property type="protein sequence ID" value="WRT65202.1"/>
    <property type="molecule type" value="Genomic_DNA"/>
</dbReference>
<proteinExistence type="predicted"/>
<evidence type="ECO:0000313" key="3">
    <source>
        <dbReference type="Proteomes" id="UP001329825"/>
    </source>
</evidence>
<name>A0ABZ1CY16_9TREE</name>
<gene>
    <name evidence="2" type="ORF">IL334_002145</name>
</gene>
<evidence type="ECO:0000313" key="2">
    <source>
        <dbReference type="EMBL" id="WRT65202.1"/>
    </source>
</evidence>
<accession>A0ABZ1CY16</accession>